<dbReference type="PIRSF" id="PIRSF018250">
    <property type="entry name" value="Saccharopine_DH_Lys"/>
    <property type="match status" value="1"/>
</dbReference>
<evidence type="ECO:0000256" key="6">
    <source>
        <dbReference type="SAM" id="MobiDB-lite"/>
    </source>
</evidence>
<dbReference type="PANTHER" id="PTHR11133">
    <property type="entry name" value="SACCHAROPINE DEHYDROGENASE"/>
    <property type="match status" value="1"/>
</dbReference>
<dbReference type="SUPFAM" id="SSF51735">
    <property type="entry name" value="NAD(P)-binding Rossmann-fold domains"/>
    <property type="match status" value="1"/>
</dbReference>
<reference evidence="8 9" key="1">
    <citation type="submission" date="2018-10" db="EMBL/GenBank/DDBJ databases">
        <title>Isolation, diversity and antifungal activity of actinobacteria from wheat.</title>
        <authorList>
            <person name="Han C."/>
        </authorList>
    </citation>
    <scope>NUCLEOTIDE SEQUENCE [LARGE SCALE GENOMIC DNA]</scope>
    <source>
        <strain evidence="8 9">NEAU-YY642</strain>
    </source>
</reference>
<dbReference type="SMART" id="SM01003">
    <property type="entry name" value="AlaDh_PNT_N"/>
    <property type="match status" value="1"/>
</dbReference>
<dbReference type="SUPFAM" id="SSF52283">
    <property type="entry name" value="Formate/glycerate dehydrogenase catalytic domain-like"/>
    <property type="match status" value="1"/>
</dbReference>
<feature type="binding site" evidence="5">
    <location>
        <position position="210"/>
    </location>
    <ligand>
        <name>NAD(+)</name>
        <dbReference type="ChEBI" id="CHEBI:57540"/>
    </ligand>
</feature>
<protein>
    <submittedName>
        <fullName evidence="8">Saccharopine dehydrogenase</fullName>
    </submittedName>
</protein>
<evidence type="ECO:0000256" key="1">
    <source>
        <dbReference type="ARBA" id="ARBA00005689"/>
    </source>
</evidence>
<evidence type="ECO:0000256" key="4">
    <source>
        <dbReference type="PIRSR" id="PIRSR018250-1"/>
    </source>
</evidence>
<dbReference type="InterPro" id="IPR027281">
    <property type="entry name" value="Lys1"/>
</dbReference>
<comment type="similarity">
    <text evidence="1">Belongs to the AlaDH/PNT family.</text>
</comment>
<gene>
    <name evidence="8" type="ORF">EBN88_01200</name>
</gene>
<dbReference type="RefSeq" id="WP_122181883.1">
    <property type="nucleotide sequence ID" value="NZ_RFFJ01000003.1"/>
</dbReference>
<evidence type="ECO:0000313" key="8">
    <source>
        <dbReference type="EMBL" id="RMI46223.1"/>
    </source>
</evidence>
<proteinExistence type="inferred from homology"/>
<evidence type="ECO:0000313" key="9">
    <source>
        <dbReference type="Proteomes" id="UP000278673"/>
    </source>
</evidence>
<dbReference type="Pfam" id="PF05222">
    <property type="entry name" value="AlaDh_PNT_N"/>
    <property type="match status" value="1"/>
</dbReference>
<feature type="active site" description="Proton acceptor" evidence="4">
    <location>
        <position position="78"/>
    </location>
</feature>
<evidence type="ECO:0000256" key="5">
    <source>
        <dbReference type="PIRSR" id="PIRSR018250-3"/>
    </source>
</evidence>
<feature type="compositionally biased region" description="Basic and acidic residues" evidence="6">
    <location>
        <begin position="9"/>
        <end position="23"/>
    </location>
</feature>
<feature type="binding site" evidence="5">
    <location>
        <position position="130"/>
    </location>
    <ligand>
        <name>NAD(+)</name>
        <dbReference type="ChEBI" id="CHEBI:57540"/>
    </ligand>
</feature>
<comment type="caution">
    <text evidence="8">The sequence shown here is derived from an EMBL/GenBank/DDBJ whole genome shotgun (WGS) entry which is preliminary data.</text>
</comment>
<feature type="domain" description="Alanine dehydrogenase/pyridine nucleotide transhydrogenase N-terminal" evidence="7">
    <location>
        <begin position="8"/>
        <end position="142"/>
    </location>
</feature>
<dbReference type="InterPro" id="IPR007886">
    <property type="entry name" value="AlaDH/PNT_N"/>
</dbReference>
<keyword evidence="3 5" id="KW-0520">NAD</keyword>
<dbReference type="CDD" id="cd12188">
    <property type="entry name" value="SDH"/>
    <property type="match status" value="1"/>
</dbReference>
<feature type="binding site" evidence="5">
    <location>
        <position position="214"/>
    </location>
    <ligand>
        <name>NAD(+)</name>
        <dbReference type="ChEBI" id="CHEBI:57540"/>
    </ligand>
</feature>
<feature type="region of interest" description="Disordered" evidence="6">
    <location>
        <begin position="1"/>
        <end position="23"/>
    </location>
</feature>
<feature type="binding site" evidence="5">
    <location>
        <position position="260"/>
    </location>
    <ligand>
        <name>NAD(+)</name>
        <dbReference type="ChEBI" id="CHEBI:57540"/>
    </ligand>
</feature>
<dbReference type="Gene3D" id="3.40.50.720">
    <property type="entry name" value="NAD(P)-binding Rossmann-like Domain"/>
    <property type="match status" value="1"/>
</dbReference>
<evidence type="ECO:0000256" key="2">
    <source>
        <dbReference type="ARBA" id="ARBA00023002"/>
    </source>
</evidence>
<feature type="binding site" evidence="5">
    <location>
        <begin position="189"/>
        <end position="190"/>
    </location>
    <ligand>
        <name>NAD(+)</name>
        <dbReference type="ChEBI" id="CHEBI:57540"/>
    </ligand>
</feature>
<sequence length="360" mass="38691">MTDAPQLWMRRETRPHERRAPITPKDARRLVAAGVPVTVEDCPQRVFPLSAYLAAGCRSAAPDAWTGAPRGTVVVGLKELPDEPAELVHRHVMFGHAYKGQPGAARLLERFARGGGELLDLEELTDDLGRRLAAFGYWAGYAGAALAVLHARGRLTSPVAPTTRAALDASLERAPDDPEFRALVLGALGRCGRGACDALTAAGVDPVRWDLAETRRLDRPALLAHGLLVNAVLSTAPATPFLTPRDLDAPHRRLATICDVTCDVGSECDMLPIYDAVTSWERPVRRLLDAPPLDLIALDNLPSLLPDEASVDFSAALLPQLLALAHGHDGPASPWGRCAARFHTALLTDIDRTSGRTGRD</sequence>
<keyword evidence="2" id="KW-0560">Oxidoreductase</keyword>
<keyword evidence="9" id="KW-1185">Reference proteome</keyword>
<dbReference type="InterPro" id="IPR036291">
    <property type="entry name" value="NAD(P)-bd_dom_sf"/>
</dbReference>
<organism evidence="8 9">
    <name type="scientific">Streptomyces triticirhizae</name>
    <dbReference type="NCBI Taxonomy" id="2483353"/>
    <lineage>
        <taxon>Bacteria</taxon>
        <taxon>Bacillati</taxon>
        <taxon>Actinomycetota</taxon>
        <taxon>Actinomycetes</taxon>
        <taxon>Kitasatosporales</taxon>
        <taxon>Streptomycetaceae</taxon>
        <taxon>Streptomyces</taxon>
    </lineage>
</organism>
<dbReference type="PANTHER" id="PTHR11133:SF23">
    <property type="entry name" value="SACCHAROPINE DEHYDROGENASE [NAD(+), L-LYSINE-FORMING]"/>
    <property type="match status" value="1"/>
</dbReference>
<evidence type="ECO:0000259" key="7">
    <source>
        <dbReference type="SMART" id="SM01003"/>
    </source>
</evidence>
<dbReference type="AlphaFoldDB" id="A0A3M2MBG3"/>
<feature type="active site" description="Proton donor" evidence="4">
    <location>
        <position position="96"/>
    </location>
</feature>
<dbReference type="GO" id="GO:0004754">
    <property type="term" value="F:saccharopine dehydrogenase (NAD+, L-lysine-forming) activity"/>
    <property type="evidence" value="ECO:0007669"/>
    <property type="project" value="InterPro"/>
</dbReference>
<accession>A0A3M2MBG3</accession>
<name>A0A3M2MBG3_9ACTN</name>
<dbReference type="EMBL" id="RFFJ01000003">
    <property type="protein sequence ID" value="RMI46223.1"/>
    <property type="molecule type" value="Genomic_DNA"/>
</dbReference>
<evidence type="ECO:0000256" key="3">
    <source>
        <dbReference type="ARBA" id="ARBA00023027"/>
    </source>
</evidence>
<dbReference type="Proteomes" id="UP000278673">
    <property type="component" value="Unassembled WGS sequence"/>
</dbReference>
<dbReference type="InterPro" id="IPR051168">
    <property type="entry name" value="AASS"/>
</dbReference>
<dbReference type="GO" id="GO:0005737">
    <property type="term" value="C:cytoplasm"/>
    <property type="evidence" value="ECO:0007669"/>
    <property type="project" value="TreeGrafter"/>
</dbReference>
<dbReference type="GO" id="GO:0019878">
    <property type="term" value="P:lysine biosynthetic process via aminoadipic acid"/>
    <property type="evidence" value="ECO:0007669"/>
    <property type="project" value="TreeGrafter"/>
</dbReference>